<evidence type="ECO:0000256" key="6">
    <source>
        <dbReference type="SAM" id="MobiDB-lite"/>
    </source>
</evidence>
<dbReference type="Proteomes" id="UP000054350">
    <property type="component" value="Unassembled WGS sequence"/>
</dbReference>
<dbReference type="Gene3D" id="3.40.50.300">
    <property type="entry name" value="P-loop containing nucleotide triphosphate hydrolases"/>
    <property type="match status" value="2"/>
</dbReference>
<reference evidence="8 9" key="1">
    <citation type="submission" date="2009-11" db="EMBL/GenBank/DDBJ databases">
        <title>Annotation of Allomyces macrogynus ATCC 38327.</title>
        <authorList>
            <consortium name="The Broad Institute Genome Sequencing Platform"/>
            <person name="Russ C."/>
            <person name="Cuomo C."/>
            <person name="Burger G."/>
            <person name="Gray M.W."/>
            <person name="Holland P.W.H."/>
            <person name="King N."/>
            <person name="Lang F.B.F."/>
            <person name="Roger A.J."/>
            <person name="Ruiz-Trillo I."/>
            <person name="Young S.K."/>
            <person name="Zeng Q."/>
            <person name="Gargeya S."/>
            <person name="Fitzgerald M."/>
            <person name="Haas B."/>
            <person name="Abouelleil A."/>
            <person name="Alvarado L."/>
            <person name="Arachchi H.M."/>
            <person name="Berlin A."/>
            <person name="Chapman S.B."/>
            <person name="Gearin G."/>
            <person name="Goldberg J."/>
            <person name="Griggs A."/>
            <person name="Gujja S."/>
            <person name="Hansen M."/>
            <person name="Heiman D."/>
            <person name="Howarth C."/>
            <person name="Larimer J."/>
            <person name="Lui A."/>
            <person name="MacDonald P.J.P."/>
            <person name="McCowen C."/>
            <person name="Montmayeur A."/>
            <person name="Murphy C."/>
            <person name="Neiman D."/>
            <person name="Pearson M."/>
            <person name="Priest M."/>
            <person name="Roberts A."/>
            <person name="Saif S."/>
            <person name="Shea T."/>
            <person name="Sisk P."/>
            <person name="Stolte C."/>
            <person name="Sykes S."/>
            <person name="Wortman J."/>
            <person name="Nusbaum C."/>
            <person name="Birren B."/>
        </authorList>
    </citation>
    <scope>NUCLEOTIDE SEQUENCE [LARGE SCALE GENOMIC DNA]</scope>
    <source>
        <strain evidence="8 9">ATCC 38327</strain>
    </source>
</reference>
<dbReference type="EMBL" id="GG745346">
    <property type="protein sequence ID" value="KNE64999.1"/>
    <property type="molecule type" value="Genomic_DNA"/>
</dbReference>
<feature type="domain" description="C3H1-type" evidence="7">
    <location>
        <begin position="97"/>
        <end position="124"/>
    </location>
</feature>
<dbReference type="GO" id="GO:0004386">
    <property type="term" value="F:helicase activity"/>
    <property type="evidence" value="ECO:0007669"/>
    <property type="project" value="InterPro"/>
</dbReference>
<dbReference type="SUPFAM" id="SSF90229">
    <property type="entry name" value="CCCH zinc finger"/>
    <property type="match status" value="1"/>
</dbReference>
<feature type="compositionally biased region" description="Low complexity" evidence="6">
    <location>
        <begin position="24"/>
        <end position="42"/>
    </location>
</feature>
<dbReference type="eggNOG" id="KOG1807">
    <property type="taxonomic scope" value="Eukaryota"/>
</dbReference>
<dbReference type="OMA" id="PVCQVPI"/>
<evidence type="ECO:0000256" key="2">
    <source>
        <dbReference type="ARBA" id="ARBA00022737"/>
    </source>
</evidence>
<dbReference type="SMART" id="SM00356">
    <property type="entry name" value="ZnF_C3H1"/>
    <property type="match status" value="3"/>
</dbReference>
<evidence type="ECO:0000256" key="5">
    <source>
        <dbReference type="PROSITE-ProRule" id="PRU00723"/>
    </source>
</evidence>
<dbReference type="Gene3D" id="4.10.1000.10">
    <property type="entry name" value="Zinc finger, CCCH-type"/>
    <property type="match status" value="1"/>
</dbReference>
<evidence type="ECO:0000259" key="7">
    <source>
        <dbReference type="PROSITE" id="PS50103"/>
    </source>
</evidence>
<dbReference type="InterPro" id="IPR000967">
    <property type="entry name" value="Znf_NFX1"/>
</dbReference>
<feature type="zinc finger region" description="C3H1-type" evidence="5">
    <location>
        <begin position="97"/>
        <end position="124"/>
    </location>
</feature>
<accession>A0A0L0SRM4</accession>
<dbReference type="Pfam" id="PF13086">
    <property type="entry name" value="AAA_11"/>
    <property type="match status" value="1"/>
</dbReference>
<dbReference type="PANTHER" id="PTHR10887:SF341">
    <property type="entry name" value="NFX1-TYPE ZINC FINGER-CONTAINING PROTEIN 1"/>
    <property type="match status" value="1"/>
</dbReference>
<dbReference type="InterPro" id="IPR041677">
    <property type="entry name" value="DNA2/NAM7_AAA_11"/>
</dbReference>
<feature type="region of interest" description="Disordered" evidence="6">
    <location>
        <begin position="1"/>
        <end position="42"/>
    </location>
</feature>
<evidence type="ECO:0000313" key="9">
    <source>
        <dbReference type="Proteomes" id="UP000054350"/>
    </source>
</evidence>
<keyword evidence="9" id="KW-1185">Reference proteome</keyword>
<dbReference type="VEuPathDB" id="FungiDB:AMAG_10665"/>
<dbReference type="InterPro" id="IPR041679">
    <property type="entry name" value="DNA2/NAM7-like_C"/>
</dbReference>
<evidence type="ECO:0000256" key="1">
    <source>
        <dbReference type="ARBA" id="ARBA00022723"/>
    </source>
</evidence>
<protein>
    <recommendedName>
        <fullName evidence="7">C3H1-type domain-containing protein</fullName>
    </recommendedName>
</protein>
<feature type="compositionally biased region" description="Low complexity" evidence="6">
    <location>
        <begin position="86"/>
        <end position="97"/>
    </location>
</feature>
<gene>
    <name evidence="8" type="ORF">AMAG_10665</name>
</gene>
<proteinExistence type="predicted"/>
<keyword evidence="2" id="KW-0677">Repeat</keyword>
<name>A0A0L0SRM4_ALLM3</name>
<dbReference type="GO" id="GO:0008270">
    <property type="term" value="F:zinc ion binding"/>
    <property type="evidence" value="ECO:0007669"/>
    <property type="project" value="UniProtKB-KW"/>
</dbReference>
<dbReference type="FunFam" id="3.40.50.300:FF:001660">
    <property type="entry name" value="NF-X1 finger and helicase protein, putative"/>
    <property type="match status" value="1"/>
</dbReference>
<dbReference type="GO" id="GO:0031048">
    <property type="term" value="P:regulatory ncRNA-mediated heterochromatin formation"/>
    <property type="evidence" value="ECO:0007669"/>
    <property type="project" value="TreeGrafter"/>
</dbReference>
<feature type="domain" description="C3H1-type" evidence="7">
    <location>
        <begin position="39"/>
        <end position="67"/>
    </location>
</feature>
<dbReference type="PANTHER" id="PTHR10887">
    <property type="entry name" value="DNA2/NAM7 HELICASE FAMILY"/>
    <property type="match status" value="1"/>
</dbReference>
<keyword evidence="4 5" id="KW-0862">Zinc</keyword>
<dbReference type="OrthoDB" id="2423195at2759"/>
<feature type="region of interest" description="Disordered" evidence="6">
    <location>
        <begin position="1256"/>
        <end position="1277"/>
    </location>
</feature>
<dbReference type="InterPro" id="IPR045055">
    <property type="entry name" value="DNA2/NAM7-like"/>
</dbReference>
<dbReference type="Pfam" id="PF13087">
    <property type="entry name" value="AAA_12"/>
    <property type="match status" value="1"/>
</dbReference>
<dbReference type="InterPro" id="IPR027417">
    <property type="entry name" value="P-loop_NTPase"/>
</dbReference>
<dbReference type="SMART" id="SM00438">
    <property type="entry name" value="ZnF_NFX"/>
    <property type="match status" value="4"/>
</dbReference>
<dbReference type="CDD" id="cd17936">
    <property type="entry name" value="EEXXEc_NFX1"/>
    <property type="match status" value="1"/>
</dbReference>
<dbReference type="STRING" id="578462.A0A0L0SRM4"/>
<dbReference type="GO" id="GO:0031380">
    <property type="term" value="C:nuclear RNA-directed RNA polymerase complex"/>
    <property type="evidence" value="ECO:0007669"/>
    <property type="project" value="TreeGrafter"/>
</dbReference>
<organism evidence="8 9">
    <name type="scientific">Allomyces macrogynus (strain ATCC 38327)</name>
    <name type="common">Allomyces javanicus var. macrogynus</name>
    <dbReference type="NCBI Taxonomy" id="578462"/>
    <lineage>
        <taxon>Eukaryota</taxon>
        <taxon>Fungi</taxon>
        <taxon>Fungi incertae sedis</taxon>
        <taxon>Blastocladiomycota</taxon>
        <taxon>Blastocladiomycetes</taxon>
        <taxon>Blastocladiales</taxon>
        <taxon>Blastocladiaceae</taxon>
        <taxon>Allomyces</taxon>
    </lineage>
</organism>
<feature type="zinc finger region" description="C3H1-type" evidence="5">
    <location>
        <begin position="130"/>
        <end position="158"/>
    </location>
</feature>
<evidence type="ECO:0000313" key="8">
    <source>
        <dbReference type="EMBL" id="KNE64999.1"/>
    </source>
</evidence>
<dbReference type="CDD" id="cd18808">
    <property type="entry name" value="SF1_C_Upf1"/>
    <property type="match status" value="1"/>
</dbReference>
<dbReference type="SUPFAM" id="SSF52540">
    <property type="entry name" value="P-loop containing nucleoside triphosphate hydrolases"/>
    <property type="match status" value="1"/>
</dbReference>
<keyword evidence="3 5" id="KW-0863">Zinc-finger</keyword>
<feature type="compositionally biased region" description="Basic and acidic residues" evidence="6">
    <location>
        <begin position="1256"/>
        <end position="1267"/>
    </location>
</feature>
<dbReference type="InterPro" id="IPR036855">
    <property type="entry name" value="Znf_CCCH_sf"/>
</dbReference>
<dbReference type="InterPro" id="IPR047187">
    <property type="entry name" value="SF1_C_Upf1"/>
</dbReference>
<feature type="zinc finger region" description="C3H1-type" evidence="5">
    <location>
        <begin position="39"/>
        <end position="67"/>
    </location>
</feature>
<sequence length="2059" mass="226140">MIGAPPPRKGASKPAYGRSESKKPAYGGKSAGSASSSSGKYKPLCESIKKGKKCYRGASCPFFHPPGSDPTKGANKGGKGGKDLRPAPSASPRSSGGRSDRLCNDFLSGNCLHGDNCKFSHGHHDDVKIDAVTAVCPHLAKPGGCRDRAKCKYEHPSLGTAQYEVTITRAVRAALQSNDFAQAIERLYCVQPIGMNSHNVLDGSNIKPMGASNESEIVHVLAACMTALQESPSTYLAALAARKPLLNLFRQLLGDVKYSLVAQPQLRSFQRVLVPLVMVLAHSAMESAALDYAVAMIYAIIRDQLDMFLPAYLGHVEKCLISRSLLAPLIKCLEILFRRSPMVTHTTAVVQGIAKLDQFVAQCTDLVAAGSLPTLDTPEAMTTLATMLARTKRHMQATQSLEERMATKRREEQELRRRPRPENEDELIWIDNKVAAPKGKGQHDNDKADFRALSIVPTMGEILAKAKPVLPGNWAWHPHAHWLPAGPDRLLDTHFRLLRQDMLAAFKASLGILLKDLAEKPIWVSGRYRKVIEFVEADLMLYTRVRKVRYEFNERGGLTLCVRLQLPSVAVKGDLKAFWDKCLRRDGLVAVIVPVDASAATNGVPFRVVFATIAEVDPHTMRQPGKGGMAVIKLAWSAGATDASLFGNVASDQPAYLVESRALMFEAYRPILSALQAMQAHDLPFQDILCPATPPTAPIRANPPQYTQTPGFAFDLSFLTKSATPLSFAPMDTTSHAQVRRDLVAQSTLDASQASALLGALSSEVCCIQGPPGTGKSFLGVKFVEVVHKLNDPKLFPIVVICYTNHALDTFLTDLIGAGIKSIVRVGSKPNEDLEKYRMNLWSSGEFIGRLKDVEREMHEAGRDLQALLDHEPGDITSRGGGVLLRKYFNMQMAAIVRVGREMELPDNWVRSWLTGADIELARIERNDKIEQQFGRNRFEMLDAEAVVQQFPDPETNLVKKSKPQELLQVKDVWTLSLASRRILADHMAKKIAKELPSLIASLQERYAMLQGQLQQLRESRKYEATRMKKVIGLTTTGASKHQNLLRALRPRIIVCEEAGEVLEAHVLASLSPSVEHLILIGDHQQLRPGINEYDLSVENKRGGGTRYRLDVSMFERLITDGKLHHFTLQAQRRMKPVIAQFIRETLYHQLQDGDNTLGRPPVRGMVKDVFFLAHDHPQDSREDAYSSSMSHSNAFEVEMIVALVQYMLRQGYAPNQLVVLTPYVGQLIQIRAALEKKHMALVVGERDQELIDRVDDSFSADGDPKPSKPARKAGDVTDQQLDQCIRVSSIDNYQGEEADIVLLSLVRCTFAKGNDRGIGFLRIDNRVNVMLSRARQGMYLVGNAALLEAKSQLWNKVLGMMRAQDLVGPALPIACQHHLDDVRYVASAQDLANKAPDGGCILPCTSRLPCGHMCPKKCHADDPGHKLAKCFKPCIVLHDPCGHECPKPCWQACGRCEVTVSPVVLPQCGHTLERPLCFQARDPRSAPCMVEVAKTRFCGHKVVVPCYDSADEQPCPTPCNGDLSCGHTCQSWCDKCTTRNEITNSVETKHLKCTAPCNQAHAECGHPCGIKCHRGAACPPCSRPCVETKCDHGPCTAKCSDPCVPCLKPCTCSCEHLKCTRPCGAPCVRLPCDRKCDKTLACSHPCPGICGESCPPWCQACAPADVQAMCVDSTTGAAFAEIDPACTPIVVLGCGHALTMQALDALAGLDDVYERVESKWIGVKPCSFILEETPACPTCSMEIDLSAFKRYGRLEKATMLGLMDKSLVGALETKLEGVVQQWTALKRALTERAIEESNPIRDALTAIILQLHESAVYRLRTASQGMGKKKNNKAGPRSVDPIPPSFLILEGQILVYMAEFHRSRIASIRILGQSRLQPALDRPAEFAAADAACSAAIALFQQANAPLRERHARIEQLLLIRAVLQMRATLSMPIDDMRDWGETTIHVLATRGSALVKEAQALAARAPAPDFLAVLTLFAAGFVEVLNMPLSFFYLRCGRLETPEIDRLAASTLTWITAGSERVWFRCPRKHGFSCYLTAVTSTVPCVACGQTAKRVEG</sequence>
<evidence type="ECO:0000256" key="3">
    <source>
        <dbReference type="ARBA" id="ARBA00022771"/>
    </source>
</evidence>
<reference evidence="9" key="2">
    <citation type="submission" date="2009-11" db="EMBL/GenBank/DDBJ databases">
        <title>The Genome Sequence of Allomyces macrogynus strain ATCC 38327.</title>
        <authorList>
            <consortium name="The Broad Institute Genome Sequencing Platform"/>
            <person name="Russ C."/>
            <person name="Cuomo C."/>
            <person name="Shea T."/>
            <person name="Young S.K."/>
            <person name="Zeng Q."/>
            <person name="Koehrsen M."/>
            <person name="Haas B."/>
            <person name="Borodovsky M."/>
            <person name="Guigo R."/>
            <person name="Alvarado L."/>
            <person name="Berlin A."/>
            <person name="Borenstein D."/>
            <person name="Chen Z."/>
            <person name="Engels R."/>
            <person name="Freedman E."/>
            <person name="Gellesch M."/>
            <person name="Goldberg J."/>
            <person name="Griggs A."/>
            <person name="Gujja S."/>
            <person name="Heiman D."/>
            <person name="Hepburn T."/>
            <person name="Howarth C."/>
            <person name="Jen D."/>
            <person name="Larson L."/>
            <person name="Lewis B."/>
            <person name="Mehta T."/>
            <person name="Park D."/>
            <person name="Pearson M."/>
            <person name="Roberts A."/>
            <person name="Saif S."/>
            <person name="Shenoy N."/>
            <person name="Sisk P."/>
            <person name="Stolte C."/>
            <person name="Sykes S."/>
            <person name="Walk T."/>
            <person name="White J."/>
            <person name="Yandava C."/>
            <person name="Burger G."/>
            <person name="Gray M.W."/>
            <person name="Holland P.W.H."/>
            <person name="King N."/>
            <person name="Lang F.B.F."/>
            <person name="Roger A.J."/>
            <person name="Ruiz-Trillo I."/>
            <person name="Lander E."/>
            <person name="Nusbaum C."/>
        </authorList>
    </citation>
    <scope>NUCLEOTIDE SEQUENCE [LARGE SCALE GENOMIC DNA]</scope>
    <source>
        <strain evidence="9">ATCC 38327</strain>
    </source>
</reference>
<dbReference type="InterPro" id="IPR000571">
    <property type="entry name" value="Znf_CCCH"/>
</dbReference>
<keyword evidence="1 5" id="KW-0479">Metal-binding</keyword>
<feature type="domain" description="C3H1-type" evidence="7">
    <location>
        <begin position="130"/>
        <end position="158"/>
    </location>
</feature>
<feature type="region of interest" description="Disordered" evidence="6">
    <location>
        <begin position="62"/>
        <end position="99"/>
    </location>
</feature>
<dbReference type="PROSITE" id="PS50103">
    <property type="entry name" value="ZF_C3H1"/>
    <property type="match status" value="3"/>
</dbReference>
<evidence type="ECO:0000256" key="4">
    <source>
        <dbReference type="ARBA" id="ARBA00022833"/>
    </source>
</evidence>